<feature type="compositionally biased region" description="Pro residues" evidence="1">
    <location>
        <begin position="746"/>
        <end position="757"/>
    </location>
</feature>
<feature type="compositionally biased region" description="Low complexity" evidence="1">
    <location>
        <begin position="240"/>
        <end position="260"/>
    </location>
</feature>
<protein>
    <recommendedName>
        <fullName evidence="2">WW domain-containing protein</fullName>
    </recommendedName>
</protein>
<dbReference type="AlphaFoldDB" id="A0AAE0DM88"/>
<feature type="region of interest" description="Disordered" evidence="1">
    <location>
        <begin position="176"/>
        <end position="324"/>
    </location>
</feature>
<evidence type="ECO:0000259" key="2">
    <source>
        <dbReference type="PROSITE" id="PS50020"/>
    </source>
</evidence>
<feature type="compositionally biased region" description="Polar residues" evidence="1">
    <location>
        <begin position="121"/>
        <end position="134"/>
    </location>
</feature>
<dbReference type="CDD" id="cd00201">
    <property type="entry name" value="WW"/>
    <property type="match status" value="2"/>
</dbReference>
<feature type="region of interest" description="Disordered" evidence="1">
    <location>
        <begin position="599"/>
        <end position="769"/>
    </location>
</feature>
<keyword evidence="4" id="KW-1185">Reference proteome</keyword>
<dbReference type="EMBL" id="JASNWA010000006">
    <property type="protein sequence ID" value="KAK3175006.1"/>
    <property type="molecule type" value="Genomic_DNA"/>
</dbReference>
<feature type="compositionally biased region" description="Polar residues" evidence="1">
    <location>
        <begin position="212"/>
        <end position="224"/>
    </location>
</feature>
<feature type="region of interest" description="Disordered" evidence="1">
    <location>
        <begin position="118"/>
        <end position="164"/>
    </location>
</feature>
<feature type="compositionally biased region" description="Low complexity" evidence="1">
    <location>
        <begin position="536"/>
        <end position="551"/>
    </location>
</feature>
<dbReference type="InterPro" id="IPR001202">
    <property type="entry name" value="WW_dom"/>
</dbReference>
<dbReference type="PROSITE" id="PS50020">
    <property type="entry name" value="WW_DOMAIN_2"/>
    <property type="match status" value="2"/>
</dbReference>
<comment type="caution">
    <text evidence="3">The sequence shown here is derived from an EMBL/GenBank/DDBJ whole genome shotgun (WGS) entry which is preliminary data.</text>
</comment>
<evidence type="ECO:0000313" key="4">
    <source>
        <dbReference type="Proteomes" id="UP001276659"/>
    </source>
</evidence>
<dbReference type="SMART" id="SM00456">
    <property type="entry name" value="WW"/>
    <property type="match status" value="2"/>
</dbReference>
<feature type="compositionally biased region" description="Low complexity" evidence="1">
    <location>
        <begin position="711"/>
        <end position="727"/>
    </location>
</feature>
<feature type="region of interest" description="Disordered" evidence="1">
    <location>
        <begin position="363"/>
        <end position="580"/>
    </location>
</feature>
<sequence>MTATTNPPPPSANALSFASIVPSIAAYTHIGCYQETANDTAANDVRALAGGTMHLNDRRDNSKYAGLESGKEPRNLLRAKEKMASKLANTSAPASSPWKVYTLESTGKKYWYNKDTKQKSWTDPTAPTTSTAKDPTSKPAATAALKSATPSKDPAASQPWKEYEASGKKYWYNKETKQKSWTNPNAPAKPPAKELAPKSTAAVSSATPVSGKETTAKPSTSNAQDIAATTVAGSSKDAKAPAPKSATAAAAPIAKTAAPDNKSAPAPTAHSETKTAVSGSPHPPIAFSTASAHPPTPAPVVESSHQISGVASGHGSEHATVEVKSKKKNWLGALDAGRKVLDSAIEKAKKGDYLEKLAGHDTPVVKGPVAGGAHHDAPAHATKATHKEAAQTAPAETHKAAPADHPAAKAPDHAPTPVAQEARPKAPSKLSWKSPFKKRAASPPPPANEGTSSSINDEKGVGSAPAAPATAQTASSTKPAPIAASAPTAQTTSSTKPTPAAASAPTAQTTSSTIPTPAAASASTAPGQSASKGLASSYYDGTDYDDGGPSYANFVSSGTPAGGAAPSQQNSQVGQDAAAAGVGAVGGAVAGAAGTMAYNDYEEGQGSSPPSAPPEEDGSAPPSPPPELGIDVESGPSSPPPELDLDNGSAPGSPPNGSPPPSLPADDGDDDAGYTTYAFGQPPSPPAGYSGPPSPPAESDPGNDQGPPSPAQSASPPAPASSAFAPQPDDDDDNQPPASPAYSASPLPPASPSPPASLAPEPDYDTGDY</sequence>
<organism evidence="3 4">
    <name type="scientific">Lepraria neglecta</name>
    <dbReference type="NCBI Taxonomy" id="209136"/>
    <lineage>
        <taxon>Eukaryota</taxon>
        <taxon>Fungi</taxon>
        <taxon>Dikarya</taxon>
        <taxon>Ascomycota</taxon>
        <taxon>Pezizomycotina</taxon>
        <taxon>Lecanoromycetes</taxon>
        <taxon>OSLEUM clade</taxon>
        <taxon>Lecanoromycetidae</taxon>
        <taxon>Lecanorales</taxon>
        <taxon>Lecanorineae</taxon>
        <taxon>Stereocaulaceae</taxon>
        <taxon>Lepraria</taxon>
    </lineage>
</organism>
<reference evidence="3" key="1">
    <citation type="submission" date="2022-11" db="EMBL/GenBank/DDBJ databases">
        <title>Chromosomal genome sequence assembly and mating type (MAT) locus characterization of the leprose asexual lichenized fungus Lepraria neglecta (Nyl.) Erichsen.</title>
        <authorList>
            <person name="Allen J.L."/>
            <person name="Pfeffer B."/>
        </authorList>
    </citation>
    <scope>NUCLEOTIDE SEQUENCE</scope>
    <source>
        <strain evidence="3">Allen 5258</strain>
    </source>
</reference>
<feature type="compositionally biased region" description="Pro residues" evidence="1">
    <location>
        <begin position="652"/>
        <end position="663"/>
    </location>
</feature>
<feature type="compositionally biased region" description="Basic and acidic residues" evidence="1">
    <location>
        <begin position="315"/>
        <end position="324"/>
    </location>
</feature>
<accession>A0AAE0DM88</accession>
<feature type="domain" description="WW" evidence="2">
    <location>
        <begin position="154"/>
        <end position="186"/>
    </location>
</feature>
<feature type="compositionally biased region" description="Low complexity" evidence="1">
    <location>
        <begin position="197"/>
        <end position="210"/>
    </location>
</feature>
<feature type="compositionally biased region" description="Pro residues" evidence="1">
    <location>
        <begin position="682"/>
        <end position="698"/>
    </location>
</feature>
<feature type="compositionally biased region" description="Basic and acidic residues" evidence="1">
    <location>
        <begin position="396"/>
        <end position="412"/>
    </location>
</feature>
<evidence type="ECO:0000256" key="1">
    <source>
        <dbReference type="SAM" id="MobiDB-lite"/>
    </source>
</evidence>
<proteinExistence type="predicted"/>
<feature type="domain" description="WW" evidence="2">
    <location>
        <begin position="92"/>
        <end position="126"/>
    </location>
</feature>
<dbReference type="Gene3D" id="2.20.70.10">
    <property type="match status" value="2"/>
</dbReference>
<gene>
    <name evidence="3" type="ORF">OEA41_002252</name>
</gene>
<evidence type="ECO:0000313" key="3">
    <source>
        <dbReference type="EMBL" id="KAK3175006.1"/>
    </source>
</evidence>
<name>A0AAE0DM88_9LECA</name>
<feature type="compositionally biased region" description="Low complexity" evidence="1">
    <location>
        <begin position="463"/>
        <end position="526"/>
    </location>
</feature>
<dbReference type="Proteomes" id="UP001276659">
    <property type="component" value="Unassembled WGS sequence"/>
</dbReference>